<comment type="caution">
    <text evidence="8">The sequence shown here is derived from an EMBL/GenBank/DDBJ whole genome shotgun (WGS) entry which is preliminary data.</text>
</comment>
<dbReference type="EMBL" id="PUIQ01000029">
    <property type="protein sequence ID" value="PQP15681.1"/>
    <property type="molecule type" value="Genomic_DNA"/>
</dbReference>
<accession>A0A2S8ILN3</accession>
<keyword evidence="8" id="KW-0969">Cilium</keyword>
<dbReference type="InterPro" id="IPR003481">
    <property type="entry name" value="FliD_N"/>
</dbReference>
<keyword evidence="4 5" id="KW-0975">Bacterial flagellum</keyword>
<evidence type="ECO:0000259" key="7">
    <source>
        <dbReference type="Pfam" id="PF07195"/>
    </source>
</evidence>
<evidence type="ECO:0000313" key="9">
    <source>
        <dbReference type="Proteomes" id="UP000238206"/>
    </source>
</evidence>
<dbReference type="InterPro" id="IPR040026">
    <property type="entry name" value="FliD"/>
</dbReference>
<dbReference type="InterPro" id="IPR010810">
    <property type="entry name" value="Flagellin_hook_IN_motif"/>
</dbReference>
<protein>
    <recommendedName>
        <fullName evidence="5">Flagellar hook-associated protein 2</fullName>
        <shortName evidence="5">HAP2</shortName>
    </recommendedName>
    <alternativeName>
        <fullName evidence="5">Flagellar cap protein</fullName>
    </alternativeName>
</protein>
<comment type="subunit">
    <text evidence="2 5">Homopentamer.</text>
</comment>
<evidence type="ECO:0000256" key="3">
    <source>
        <dbReference type="ARBA" id="ARBA00023054"/>
    </source>
</evidence>
<dbReference type="AlphaFoldDB" id="A0A2S8ILN3"/>
<evidence type="ECO:0000313" key="8">
    <source>
        <dbReference type="EMBL" id="PQP15681.1"/>
    </source>
</evidence>
<comment type="subcellular location">
    <subcellularLocation>
        <location evidence="5">Secreted</location>
    </subcellularLocation>
    <subcellularLocation>
        <location evidence="5">Bacterial flagellum</location>
    </subcellularLocation>
</comment>
<dbReference type="InterPro" id="IPR010809">
    <property type="entry name" value="FliD_C"/>
</dbReference>
<keyword evidence="8" id="KW-0282">Flagellum</keyword>
<dbReference type="GO" id="GO:0071973">
    <property type="term" value="P:bacterial-type flagellum-dependent cell motility"/>
    <property type="evidence" value="ECO:0007669"/>
    <property type="project" value="TreeGrafter"/>
</dbReference>
<dbReference type="Pfam" id="PF02465">
    <property type="entry name" value="FliD_N"/>
    <property type="match status" value="1"/>
</dbReference>
<dbReference type="PANTHER" id="PTHR30288">
    <property type="entry name" value="FLAGELLAR CAP/ASSEMBLY PROTEIN FLID"/>
    <property type="match status" value="1"/>
</dbReference>
<dbReference type="GO" id="GO:0009421">
    <property type="term" value="C:bacterial-type flagellum filament cap"/>
    <property type="evidence" value="ECO:0007669"/>
    <property type="project" value="InterPro"/>
</dbReference>
<gene>
    <name evidence="8" type="ORF">C5615_22260</name>
</gene>
<proteinExistence type="inferred from homology"/>
<dbReference type="GO" id="GO:0007155">
    <property type="term" value="P:cell adhesion"/>
    <property type="evidence" value="ECO:0007669"/>
    <property type="project" value="InterPro"/>
</dbReference>
<keyword evidence="8" id="KW-0966">Cell projection</keyword>
<evidence type="ECO:0000256" key="4">
    <source>
        <dbReference type="ARBA" id="ARBA00023143"/>
    </source>
</evidence>
<organism evidence="8 9">
    <name type="scientific">Burkholderia cepacia</name>
    <name type="common">Pseudomonas cepacia</name>
    <dbReference type="NCBI Taxonomy" id="292"/>
    <lineage>
        <taxon>Bacteria</taxon>
        <taxon>Pseudomonadati</taxon>
        <taxon>Pseudomonadota</taxon>
        <taxon>Betaproteobacteria</taxon>
        <taxon>Burkholderiales</taxon>
        <taxon>Burkholderiaceae</taxon>
        <taxon>Burkholderia</taxon>
        <taxon>Burkholderia cepacia complex</taxon>
    </lineage>
</organism>
<comment type="function">
    <text evidence="5">Required for morphogenesis and for the elongation of the flagellar filament by facilitating polymerization of the flagellin monomers at the tip of growing filament. Forms a capping structure, which prevents flagellin subunits (transported through the central channel of the flagellum) from leaking out without polymerization at the distal end.</text>
</comment>
<dbReference type="RefSeq" id="WP_105391984.1">
    <property type="nucleotide sequence ID" value="NZ_PUIQ01000029.1"/>
</dbReference>
<dbReference type="Proteomes" id="UP000238206">
    <property type="component" value="Unassembled WGS sequence"/>
</dbReference>
<dbReference type="GO" id="GO:0005576">
    <property type="term" value="C:extracellular region"/>
    <property type="evidence" value="ECO:0007669"/>
    <property type="project" value="UniProtKB-SubCell"/>
</dbReference>
<reference evidence="8 9" key="1">
    <citation type="submission" date="2018-02" db="EMBL/GenBank/DDBJ databases">
        <title>Draft genome sequencing of Burkholderia cepacia Y14-15.</title>
        <authorList>
            <person name="Zheng B.-X."/>
        </authorList>
    </citation>
    <scope>NUCLEOTIDE SEQUENCE [LARGE SCALE GENOMIC DNA]</scope>
    <source>
        <strain evidence="8 9">Y14-15</strain>
    </source>
</reference>
<dbReference type="GO" id="GO:0009424">
    <property type="term" value="C:bacterial-type flagellum hook"/>
    <property type="evidence" value="ECO:0007669"/>
    <property type="project" value="UniProtKB-UniRule"/>
</dbReference>
<evidence type="ECO:0000256" key="2">
    <source>
        <dbReference type="ARBA" id="ARBA00011255"/>
    </source>
</evidence>
<keyword evidence="5" id="KW-0964">Secreted</keyword>
<evidence type="ECO:0000256" key="5">
    <source>
        <dbReference type="RuleBase" id="RU362066"/>
    </source>
</evidence>
<dbReference type="Pfam" id="PF07196">
    <property type="entry name" value="Flagellin_IN"/>
    <property type="match status" value="1"/>
</dbReference>
<comment type="similarity">
    <text evidence="1 5">Belongs to the FliD family.</text>
</comment>
<feature type="domain" description="Flagellar hook-associated protein 2 N-terminal" evidence="6">
    <location>
        <begin position="34"/>
        <end position="130"/>
    </location>
</feature>
<name>A0A2S8ILN3_BURCE</name>
<keyword evidence="3" id="KW-0175">Coiled coil</keyword>
<sequence length="505" mass="50176">MPTNTPVNNSANANSLMQQAAQSIINGSTGNPSMDVGTLVKTLVNAKTAGRAATLAASQATGSTRISAFGALSSALGALQAGLTSLTNGGLQSTFNAVASGKGLTATAGAGAGAVAGTYTIGVTQIATAQALSSAGFNGTKALGTGTLTLSLGSQSFKVEVGSTNNTLSGIAAAINAASNNPGISATVINGTDGAHLVLASSKTGATNAISVAVGNVANDNGLSSLGVTSTADTAGGASKIESANSAAAWRQSAVAQDAKFTINGIASTSASNAVSGVLTGITLNLSAAAVSANDTQTLTVSTDTKSQAATITNFVSLYNTVVKTMGALTSYTEGASAQGALIGDSTLNTIRNSLASSVARGVDSGGTGKGSGHANLLSIGIKLERDGTLSVDSAKLGDTLSANPTAVARLFNPTHGIGTRLTEQITQFTKKNGMIDVRTTALNADLKRITQQQSDLSDYAAQLTRQYQAQFTALNTLMARMNSNSQYLTRLFGGANSSGTLAKR</sequence>
<evidence type="ECO:0000256" key="1">
    <source>
        <dbReference type="ARBA" id="ARBA00009764"/>
    </source>
</evidence>
<feature type="domain" description="Flagellar hook-associated protein 2 C-terminal" evidence="7">
    <location>
        <begin position="256"/>
        <end position="484"/>
    </location>
</feature>
<dbReference type="PANTHER" id="PTHR30288:SF0">
    <property type="entry name" value="FLAGELLAR HOOK-ASSOCIATED PROTEIN 2"/>
    <property type="match status" value="1"/>
</dbReference>
<dbReference type="Pfam" id="PF07195">
    <property type="entry name" value="FliD_C"/>
    <property type="match status" value="1"/>
</dbReference>
<evidence type="ECO:0000259" key="6">
    <source>
        <dbReference type="Pfam" id="PF02465"/>
    </source>
</evidence>